<organism evidence="1 2">
    <name type="scientific">Herbiconiux daphne</name>
    <dbReference type="NCBI Taxonomy" id="2970914"/>
    <lineage>
        <taxon>Bacteria</taxon>
        <taxon>Bacillati</taxon>
        <taxon>Actinomycetota</taxon>
        <taxon>Actinomycetes</taxon>
        <taxon>Micrococcales</taxon>
        <taxon>Microbacteriaceae</taxon>
        <taxon>Herbiconiux</taxon>
    </lineage>
</organism>
<gene>
    <name evidence="1" type="ORF">N1032_21750</name>
</gene>
<reference evidence="1" key="1">
    <citation type="submission" date="2022-08" db="EMBL/GenBank/DDBJ databases">
        <authorList>
            <person name="Deng Y."/>
            <person name="Han X.-F."/>
            <person name="Zhang Y.-Q."/>
        </authorList>
    </citation>
    <scope>NUCLEOTIDE SEQUENCE</scope>
    <source>
        <strain evidence="1">CPCC 203386</strain>
    </source>
</reference>
<dbReference type="RefSeq" id="WP_259542259.1">
    <property type="nucleotide sequence ID" value="NZ_JANLCJ010000018.1"/>
</dbReference>
<sequence length="86" mass="9031">MAKKFNEIYATAKETVYADATLALPLLAATNKTVQLSPVLKSNGGAATAKYNVQRLKRAAVKDVANANTNTTTSALAILDSFSALD</sequence>
<evidence type="ECO:0000313" key="1">
    <source>
        <dbReference type="EMBL" id="MCS5736364.1"/>
    </source>
</evidence>
<protein>
    <submittedName>
        <fullName evidence="1">Uncharacterized protein</fullName>
    </submittedName>
</protein>
<evidence type="ECO:0000313" key="2">
    <source>
        <dbReference type="Proteomes" id="UP001165586"/>
    </source>
</evidence>
<comment type="caution">
    <text evidence="1">The sequence shown here is derived from an EMBL/GenBank/DDBJ whole genome shotgun (WGS) entry which is preliminary data.</text>
</comment>
<proteinExistence type="predicted"/>
<accession>A0ABT2H8T9</accession>
<dbReference type="EMBL" id="JANLCJ010000018">
    <property type="protein sequence ID" value="MCS5736364.1"/>
    <property type="molecule type" value="Genomic_DNA"/>
</dbReference>
<keyword evidence="2" id="KW-1185">Reference proteome</keyword>
<dbReference type="Proteomes" id="UP001165586">
    <property type="component" value="Unassembled WGS sequence"/>
</dbReference>
<name>A0ABT2H8T9_9MICO</name>